<dbReference type="Gene3D" id="3.40.50.1460">
    <property type="match status" value="1"/>
</dbReference>
<dbReference type="Gene3D" id="1.25.40.10">
    <property type="entry name" value="Tetratricopeptide repeat domain"/>
    <property type="match status" value="1"/>
</dbReference>
<accession>A0ABC8AZ71</accession>
<name>A0ABC8AZ71_9NOCA</name>
<proteinExistence type="predicted"/>
<reference evidence="3 4" key="1">
    <citation type="submission" date="2016-10" db="EMBL/GenBank/DDBJ databases">
        <title>Genome sequence of Nocardia seriolae strain EM150506, isolated from Anguila japonica.</title>
        <authorList>
            <person name="Han H.-J."/>
        </authorList>
    </citation>
    <scope>NUCLEOTIDE SEQUENCE [LARGE SCALE GENOMIC DNA]</scope>
    <source>
        <strain evidence="3 4">EM150506</strain>
    </source>
</reference>
<dbReference type="InterPro" id="IPR011990">
    <property type="entry name" value="TPR-like_helical_dom_sf"/>
</dbReference>
<dbReference type="Proteomes" id="UP000180166">
    <property type="component" value="Chromosome"/>
</dbReference>
<keyword evidence="1" id="KW-0677">Repeat</keyword>
<evidence type="ECO:0000256" key="1">
    <source>
        <dbReference type="ARBA" id="ARBA00022737"/>
    </source>
</evidence>
<evidence type="ECO:0000259" key="2">
    <source>
        <dbReference type="Pfam" id="PF24883"/>
    </source>
</evidence>
<organism evidence="3 4">
    <name type="scientific">Nocardia seriolae</name>
    <dbReference type="NCBI Taxonomy" id="37332"/>
    <lineage>
        <taxon>Bacteria</taxon>
        <taxon>Bacillati</taxon>
        <taxon>Actinomycetota</taxon>
        <taxon>Actinomycetes</taxon>
        <taxon>Mycobacteriales</taxon>
        <taxon>Nocardiaceae</taxon>
        <taxon>Nocardia</taxon>
    </lineage>
</organism>
<dbReference type="Pfam" id="PF24883">
    <property type="entry name" value="NPHP3_N"/>
    <property type="match status" value="1"/>
</dbReference>
<sequence>MTLPDPEASRAVLIGTSNYGPGSGFESFPEIARSLHDFAEFLRTATGIPERHIDVVLDPADGASVAATITAAARAARGLLLVYYVGHGTVVDNELHLTHSGSRVDEADVTALAYSVIRSRIKRDARGAVVVILDCCHSGKAFGRGVLAPGREALGEATDIDGAFVLTATDEKSKFAVATGAGGRTAFTGMLLDILRSGVPTDDRYLTMSMLYRELRERLPAADLPKPKALERGTAGRVALAENPGRRDRIAPAGLPSAVVTAYTTQIRDLSPADGLLDRAAELAELAEFCTGETPYVWWQAGPWAGKTALMSWFALHPPPSVRVVSFFITSRLAAQDDHHAFTDAVLEQLSALLPDQAAAVAMATGNRDALRRHLLDLAAQRAAESGGRIVLLVDGLDEDRGKPSIASLLPKNPGPGLRVIVSGRPNPALPLDVPGNHPLHHCRRREVDRSAAAFDIIQAARLELGGILDRSDVDQEILGLITAAHGLTGTELEDLTGLPPFRIQRILSGVTGRTFRSYSSRFAVDQINLLAHETLQEEAENALGRALLGEYRNLIHAWAAHYREQDWPSWTPTYLLTRYFSMLRRRGDVARMTELALDTARHDRLLDLTGGDGIARTEIVTVSGLWLGEDEPDLLAVCKLSMRRRRLTQRGTNIPVRLPAALASVGDLPRAQSLADGIVRPGRRLRARIALLAVQFGAADPRRNRSVIESLRESTDRALTDNDRRRLAVALIAVGDTETAAELAGEITTPLERVRVLAQLVPGWRAAGRDRAVDDAITEINRHALLGKGPAHRDEIVVCAVAAFAAIGDFEEAFALGRMLETADTQAAALCRIARAMASQGEPEPAAMCAGSALAMARRTTGAVARSRLLARIAPDLVAGGFRDDVRAEVDDVEAGLAGCVRSARLEIVGHLVECLVELGEADRAIALSRRFATGTDGLDILTSVLPALVAANRIAEGTRLAAEIERTSYQTTDPYERGFAFYAVVRALTASNLPQACALAERIDDIGCRFLAFTYLGSRALEAPEVTETAAPAGALLERAVRALNTMIDRVGIGDDKASGELTRTVFAAARPGRDRDGQAPPAEALPWAESTPLADLTRSLVGTGAIDTAAALARRLAGLYSGWSHPPSLLDRELGSLAAVFAELGHADRAHAIFDAVAGLVRRLTVMRFTVEHAGIDLAAPIVAPLLDDIEKTVVATDYVGTLPERVELVLLSAALGDAERIGRLVDGLSPLELDPQHVCSVLATARARLGPIGEAAMIAGAVSDELERSIAYREVVAALVRVGEERRALDFTGRIPLTGQRIHAIAAVVPALARHPGADAARASLAEATLLLEGIPRVDLRDLAAAALVDAALAIGAAEPALELARSAEAETRARLLTRIADARLRECDGLPVAERAAARREIHRRLAEAWTWGPWYSGLEVLARFDPDLLTDIAAEAIRLEGA</sequence>
<protein>
    <recommendedName>
        <fullName evidence="2">Nephrocystin 3-like N-terminal domain-containing protein</fullName>
    </recommendedName>
</protein>
<dbReference type="RefSeq" id="WP_071344278.1">
    <property type="nucleotide sequence ID" value="NZ_CP017839.1"/>
</dbReference>
<gene>
    <name evidence="3" type="ORF">NS506_05368</name>
</gene>
<dbReference type="EMBL" id="CP017839">
    <property type="protein sequence ID" value="APA99414.1"/>
    <property type="molecule type" value="Genomic_DNA"/>
</dbReference>
<dbReference type="NCBIfam" id="NF047832">
    <property type="entry name" value="caspase_w_EACC1"/>
    <property type="match status" value="1"/>
</dbReference>
<evidence type="ECO:0000313" key="3">
    <source>
        <dbReference type="EMBL" id="APA99414.1"/>
    </source>
</evidence>
<dbReference type="InterPro" id="IPR056884">
    <property type="entry name" value="NPHP3-like_N"/>
</dbReference>
<dbReference type="KEGG" id="nsr:NS506_05368"/>
<evidence type="ECO:0000313" key="4">
    <source>
        <dbReference type="Proteomes" id="UP000180166"/>
    </source>
</evidence>
<feature type="domain" description="Nephrocystin 3-like N-terminal" evidence="2">
    <location>
        <begin position="292"/>
        <end position="425"/>
    </location>
</feature>